<accession>A0A3P8ZM90</accession>
<dbReference type="GO" id="GO:0003677">
    <property type="term" value="F:DNA binding"/>
    <property type="evidence" value="ECO:0007669"/>
    <property type="project" value="UniProtKB-KW"/>
</dbReference>
<dbReference type="InterPro" id="IPR001497">
    <property type="entry name" value="MethylDNA_cys_MeTrfase_AS"/>
</dbReference>
<dbReference type="Ensembl" id="ENSELUT00000009993.3">
    <property type="protein sequence ID" value="ENSELUP00000029775.2"/>
    <property type="gene ID" value="ENSELUG00000006809.3"/>
</dbReference>
<feature type="domain" description="Methylguanine DNA methyltransferase ribonuclease-like" evidence="21">
    <location>
        <begin position="16"/>
        <end position="92"/>
    </location>
</feature>
<gene>
    <name evidence="22" type="primary">MGMT</name>
</gene>
<comment type="similarity">
    <text evidence="5">Belongs to the MGMT family.</text>
</comment>
<evidence type="ECO:0000256" key="16">
    <source>
        <dbReference type="ARBA" id="ARBA00023242"/>
    </source>
</evidence>
<keyword evidence="14" id="KW-0238">DNA-binding</keyword>
<name>A0A3P8ZM90_ESOLU</name>
<dbReference type="FunFam" id="1.10.10.10:FF:000214">
    <property type="entry name" value="Methylated-DNA--protein-cysteine methyltransferase"/>
    <property type="match status" value="1"/>
</dbReference>
<keyword evidence="13" id="KW-0862">Zinc</keyword>
<dbReference type="GO" id="GO:0032259">
    <property type="term" value="P:methylation"/>
    <property type="evidence" value="ECO:0007669"/>
    <property type="project" value="UniProtKB-KW"/>
</dbReference>
<evidence type="ECO:0000256" key="19">
    <source>
        <dbReference type="ARBA" id="ARBA00049348"/>
    </source>
</evidence>
<evidence type="ECO:0000256" key="14">
    <source>
        <dbReference type="ARBA" id="ARBA00023125"/>
    </source>
</evidence>
<dbReference type="PROSITE" id="PS00374">
    <property type="entry name" value="MGMT"/>
    <property type="match status" value="1"/>
</dbReference>
<comment type="function">
    <text evidence="3">Involved in the cellular defense against the biological effects of O6-methylguanine (O6-MeG) and O4-methylthymine (O4-MeT) in DNA. Repairs the methylated nucleobase in DNA by stoichiometrically transferring the methyl group to a cysteine residue in the enzyme. This is a suicide reaction: the enzyme is irreversibly inactivated.</text>
</comment>
<evidence type="ECO:0000256" key="4">
    <source>
        <dbReference type="ARBA" id="ARBA00004123"/>
    </source>
</evidence>
<evidence type="ECO:0000256" key="10">
    <source>
        <dbReference type="ARBA" id="ARBA00022679"/>
    </source>
</evidence>
<keyword evidence="16" id="KW-0539">Nucleus</keyword>
<dbReference type="GO" id="GO:0006281">
    <property type="term" value="P:DNA repair"/>
    <property type="evidence" value="ECO:0007669"/>
    <property type="project" value="UniProtKB-KW"/>
</dbReference>
<comment type="catalytic activity">
    <reaction evidence="1">
        <text>a 4-O-methyl-thymidine in DNA + L-cysteinyl-[protein] = a thymidine in DNA + S-methyl-L-cysteinyl-[protein]</text>
        <dbReference type="Rhea" id="RHEA:53428"/>
        <dbReference type="Rhea" id="RHEA-COMP:10131"/>
        <dbReference type="Rhea" id="RHEA-COMP:10132"/>
        <dbReference type="Rhea" id="RHEA-COMP:13555"/>
        <dbReference type="Rhea" id="RHEA-COMP:13556"/>
        <dbReference type="ChEBI" id="CHEBI:29950"/>
        <dbReference type="ChEBI" id="CHEBI:82612"/>
        <dbReference type="ChEBI" id="CHEBI:137386"/>
        <dbReference type="ChEBI" id="CHEBI:137387"/>
        <dbReference type="EC" id="2.1.1.63"/>
    </reaction>
</comment>
<dbReference type="Gene3D" id="1.10.10.10">
    <property type="entry name" value="Winged helix-like DNA-binding domain superfamily/Winged helix DNA-binding domain"/>
    <property type="match status" value="1"/>
</dbReference>
<dbReference type="CDD" id="cd06445">
    <property type="entry name" value="ATase"/>
    <property type="match status" value="1"/>
</dbReference>
<dbReference type="OMA" id="EPLAQCA"/>
<dbReference type="InterPro" id="IPR036217">
    <property type="entry name" value="MethylDNA_cys_MeTrfase_DNAb"/>
</dbReference>
<dbReference type="STRING" id="8010.ENSELUP00000005828"/>
<evidence type="ECO:0000256" key="15">
    <source>
        <dbReference type="ARBA" id="ARBA00023204"/>
    </source>
</evidence>
<evidence type="ECO:0000256" key="3">
    <source>
        <dbReference type="ARBA" id="ARBA00003317"/>
    </source>
</evidence>
<dbReference type="InterPro" id="IPR036631">
    <property type="entry name" value="MGMT_N_sf"/>
</dbReference>
<dbReference type="InParanoid" id="A0A3P8ZM90"/>
<keyword evidence="9" id="KW-0489">Methyltransferase</keyword>
<evidence type="ECO:0000313" key="23">
    <source>
        <dbReference type="Proteomes" id="UP000265140"/>
    </source>
</evidence>
<dbReference type="SUPFAM" id="SSF53155">
    <property type="entry name" value="Methylated DNA-protein cysteine methyltransferase domain"/>
    <property type="match status" value="1"/>
</dbReference>
<dbReference type="Pfam" id="PF01035">
    <property type="entry name" value="DNA_binding_1"/>
    <property type="match status" value="1"/>
</dbReference>
<dbReference type="NCBIfam" id="TIGR00589">
    <property type="entry name" value="ogt"/>
    <property type="match status" value="1"/>
</dbReference>
<keyword evidence="12" id="KW-0227">DNA damage</keyword>
<dbReference type="GeneID" id="105010578"/>
<evidence type="ECO:0000256" key="6">
    <source>
        <dbReference type="ARBA" id="ARBA00011918"/>
    </source>
</evidence>
<organism evidence="22 23">
    <name type="scientific">Esox lucius</name>
    <name type="common">Northern pike</name>
    <dbReference type="NCBI Taxonomy" id="8010"/>
    <lineage>
        <taxon>Eukaryota</taxon>
        <taxon>Metazoa</taxon>
        <taxon>Chordata</taxon>
        <taxon>Craniata</taxon>
        <taxon>Vertebrata</taxon>
        <taxon>Euteleostomi</taxon>
        <taxon>Actinopterygii</taxon>
        <taxon>Neopterygii</taxon>
        <taxon>Teleostei</taxon>
        <taxon>Protacanthopterygii</taxon>
        <taxon>Esociformes</taxon>
        <taxon>Esocidae</taxon>
        <taxon>Esox</taxon>
    </lineage>
</organism>
<keyword evidence="8" id="KW-0597">Phosphoprotein</keyword>
<proteinExistence type="inferred from homology"/>
<dbReference type="AlphaFoldDB" id="A0A3P8ZM90"/>
<dbReference type="GeneTree" id="ENSGT00390000015799"/>
<dbReference type="OrthoDB" id="1907495at2759"/>
<keyword evidence="10" id="KW-0808">Transferase</keyword>
<reference evidence="22" key="3">
    <citation type="submission" date="2025-08" db="UniProtKB">
        <authorList>
            <consortium name="Ensembl"/>
        </authorList>
    </citation>
    <scope>IDENTIFICATION</scope>
</reference>
<dbReference type="InterPro" id="IPR014048">
    <property type="entry name" value="MethylDNA_cys_MeTrfase_DNA-bd"/>
</dbReference>
<feature type="domain" description="Methylated-DNA-[protein]-cysteine S-methyltransferase DNA binding" evidence="20">
    <location>
        <begin position="104"/>
        <end position="185"/>
    </location>
</feature>
<dbReference type="GO" id="GO:0046872">
    <property type="term" value="F:metal ion binding"/>
    <property type="evidence" value="ECO:0007669"/>
    <property type="project" value="UniProtKB-KW"/>
</dbReference>
<reference evidence="22" key="4">
    <citation type="submission" date="2025-09" db="UniProtKB">
        <authorList>
            <consortium name="Ensembl"/>
        </authorList>
    </citation>
    <scope>IDENTIFICATION</scope>
</reference>
<dbReference type="PANTHER" id="PTHR46460">
    <property type="entry name" value="METHYLATED-DNA--PROTEIN-CYSTEINE METHYLTRANSFERASE"/>
    <property type="match status" value="1"/>
</dbReference>
<evidence type="ECO:0000313" key="22">
    <source>
        <dbReference type="Ensembl" id="ENSELUP00000029775.2"/>
    </source>
</evidence>
<comment type="cofactor">
    <cofactor evidence="2">
        <name>Zn(2+)</name>
        <dbReference type="ChEBI" id="CHEBI:29105"/>
    </cofactor>
</comment>
<evidence type="ECO:0000256" key="8">
    <source>
        <dbReference type="ARBA" id="ARBA00022553"/>
    </source>
</evidence>
<dbReference type="SUPFAM" id="SSF46767">
    <property type="entry name" value="Methylated DNA-protein cysteine methyltransferase, C-terminal domain"/>
    <property type="match status" value="1"/>
</dbReference>
<evidence type="ECO:0000259" key="20">
    <source>
        <dbReference type="Pfam" id="PF01035"/>
    </source>
</evidence>
<evidence type="ECO:0000256" key="11">
    <source>
        <dbReference type="ARBA" id="ARBA00022723"/>
    </source>
</evidence>
<dbReference type="GO" id="GO:0003908">
    <property type="term" value="F:methylated-DNA-[protein]-cysteine S-methyltransferase activity"/>
    <property type="evidence" value="ECO:0007669"/>
    <property type="project" value="UniProtKB-EC"/>
</dbReference>
<comment type="subcellular location">
    <subcellularLocation>
        <location evidence="4">Nucleus</location>
    </subcellularLocation>
</comment>
<dbReference type="GO" id="GO:0005654">
    <property type="term" value="C:nucleoplasm"/>
    <property type="evidence" value="ECO:0007669"/>
    <property type="project" value="TreeGrafter"/>
</dbReference>
<evidence type="ECO:0000256" key="18">
    <source>
        <dbReference type="ARBA" id="ARBA00031621"/>
    </source>
</evidence>
<dbReference type="Pfam" id="PF02870">
    <property type="entry name" value="Methyltransf_1N"/>
    <property type="match status" value="1"/>
</dbReference>
<sequence>MKRRSPSWCTQRTISLKSPLGQIQISGCKIGVHTIQLLMDVAPAERSDNASLSSVFIVNDGQEEMSPELRHCVEWLRAYFSKPWTVGRLPLPAFHHPALHGDAFTSRVLQTLLREVKVGETVSYKVLAEKAGNPKAVRAVGGAMRRNPLPLLIPCHRVIHGSGQTGAYMGGRGDHLKQWLLNHEKAKGED</sequence>
<reference evidence="22" key="2">
    <citation type="submission" date="2020-02" db="EMBL/GenBank/DDBJ databases">
        <title>Esox lucius (northern pike) genome, fEsoLuc1, primary haplotype.</title>
        <authorList>
            <person name="Myers G."/>
            <person name="Karagic N."/>
            <person name="Meyer A."/>
            <person name="Pippel M."/>
            <person name="Reichard M."/>
            <person name="Winkler S."/>
            <person name="Tracey A."/>
            <person name="Sims Y."/>
            <person name="Howe K."/>
            <person name="Rhie A."/>
            <person name="Formenti G."/>
            <person name="Durbin R."/>
            <person name="Fedrigo O."/>
            <person name="Jarvis E.D."/>
        </authorList>
    </citation>
    <scope>NUCLEOTIDE SEQUENCE [LARGE SCALE GENOMIC DNA]</scope>
</reference>
<dbReference type="RefSeq" id="XP_010868261.2">
    <property type="nucleotide sequence ID" value="XM_010869959.3"/>
</dbReference>
<dbReference type="Gene3D" id="3.30.160.70">
    <property type="entry name" value="Methylated DNA-protein cysteine methyltransferase domain"/>
    <property type="match status" value="1"/>
</dbReference>
<keyword evidence="23" id="KW-1185">Reference proteome</keyword>
<dbReference type="PANTHER" id="PTHR46460:SF1">
    <property type="entry name" value="METHYLATED-DNA--PROTEIN-CYSTEINE METHYLTRANSFERASE"/>
    <property type="match status" value="1"/>
</dbReference>
<evidence type="ECO:0000256" key="9">
    <source>
        <dbReference type="ARBA" id="ARBA00022603"/>
    </source>
</evidence>
<reference evidence="23" key="1">
    <citation type="journal article" date="2014" name="PLoS ONE">
        <title>The genome and linkage map of the northern pike (Esox lucius): conserved synteny revealed between the salmonid sister group and the Neoteleostei.</title>
        <authorList>
            <person name="Rondeau E.B."/>
            <person name="Minkley D.R."/>
            <person name="Leong J.S."/>
            <person name="Messmer A.M."/>
            <person name="Jantzen J.R."/>
            <person name="von Schalburg K.R."/>
            <person name="Lemon C."/>
            <person name="Bird N.H."/>
            <person name="Koop B.F."/>
        </authorList>
    </citation>
    <scope>NUCLEOTIDE SEQUENCE</scope>
</reference>
<evidence type="ECO:0000256" key="7">
    <source>
        <dbReference type="ARBA" id="ARBA00015377"/>
    </source>
</evidence>
<dbReference type="EC" id="2.1.1.63" evidence="6"/>
<dbReference type="InterPro" id="IPR008332">
    <property type="entry name" value="MethylG_MeTrfase_N"/>
</dbReference>
<dbReference type="Bgee" id="ENSELUG00000006809">
    <property type="expression patterns" value="Expressed in testis and 14 other cell types or tissues"/>
</dbReference>
<dbReference type="FunCoup" id="A0A3P8ZM90">
    <property type="interactions" value="2"/>
</dbReference>
<dbReference type="FunFam" id="3.30.160.70:FF:000001">
    <property type="entry name" value="Methylated-DNA--protein-cysteine methyltransferase"/>
    <property type="match status" value="1"/>
</dbReference>
<evidence type="ECO:0000256" key="2">
    <source>
        <dbReference type="ARBA" id="ARBA00001947"/>
    </source>
</evidence>
<protein>
    <recommendedName>
        <fullName evidence="7">Methylated-DNA--protein-cysteine methyltransferase</fullName>
        <ecNumber evidence="6">2.1.1.63</ecNumber>
    </recommendedName>
    <alternativeName>
        <fullName evidence="17">6-O-methylguanine-DNA methyltransferase</fullName>
    </alternativeName>
    <alternativeName>
        <fullName evidence="18">O-6-methylguanine-DNA-alkyltransferase</fullName>
    </alternativeName>
</protein>
<evidence type="ECO:0000256" key="1">
    <source>
        <dbReference type="ARBA" id="ARBA00001286"/>
    </source>
</evidence>
<evidence type="ECO:0000256" key="13">
    <source>
        <dbReference type="ARBA" id="ARBA00022833"/>
    </source>
</evidence>
<comment type="catalytic activity">
    <reaction evidence="19">
        <text>a 6-O-methyl-2'-deoxyguanosine in DNA + L-cysteinyl-[protein] = S-methyl-L-cysteinyl-[protein] + a 2'-deoxyguanosine in DNA</text>
        <dbReference type="Rhea" id="RHEA:24000"/>
        <dbReference type="Rhea" id="RHEA-COMP:10131"/>
        <dbReference type="Rhea" id="RHEA-COMP:10132"/>
        <dbReference type="Rhea" id="RHEA-COMP:11367"/>
        <dbReference type="Rhea" id="RHEA-COMP:11368"/>
        <dbReference type="ChEBI" id="CHEBI:29950"/>
        <dbReference type="ChEBI" id="CHEBI:82612"/>
        <dbReference type="ChEBI" id="CHEBI:85445"/>
        <dbReference type="ChEBI" id="CHEBI:85448"/>
        <dbReference type="EC" id="2.1.1.63"/>
    </reaction>
</comment>
<keyword evidence="11" id="KW-0479">Metal-binding</keyword>
<evidence type="ECO:0000256" key="12">
    <source>
        <dbReference type="ARBA" id="ARBA00022763"/>
    </source>
</evidence>
<evidence type="ECO:0000256" key="5">
    <source>
        <dbReference type="ARBA" id="ARBA00008711"/>
    </source>
</evidence>
<evidence type="ECO:0000259" key="21">
    <source>
        <dbReference type="Pfam" id="PF02870"/>
    </source>
</evidence>
<dbReference type="Proteomes" id="UP000265140">
    <property type="component" value="Chromosome 6"/>
</dbReference>
<dbReference type="InterPro" id="IPR036388">
    <property type="entry name" value="WH-like_DNA-bd_sf"/>
</dbReference>
<keyword evidence="15" id="KW-0234">DNA repair</keyword>
<evidence type="ECO:0000256" key="17">
    <source>
        <dbReference type="ARBA" id="ARBA00030795"/>
    </source>
</evidence>